<dbReference type="AlphaFoldDB" id="A0A0F8X4Q9"/>
<evidence type="ECO:0000313" key="1">
    <source>
        <dbReference type="EMBL" id="KKK55855.1"/>
    </source>
</evidence>
<dbReference type="EMBL" id="LAZR01065290">
    <property type="protein sequence ID" value="KKK55855.1"/>
    <property type="molecule type" value="Genomic_DNA"/>
</dbReference>
<feature type="non-terminal residue" evidence="1">
    <location>
        <position position="1"/>
    </location>
</feature>
<gene>
    <name evidence="1" type="ORF">LCGC14_3070390</name>
</gene>
<proteinExistence type="predicted"/>
<organism evidence="1">
    <name type="scientific">marine sediment metagenome</name>
    <dbReference type="NCBI Taxonomy" id="412755"/>
    <lineage>
        <taxon>unclassified sequences</taxon>
        <taxon>metagenomes</taxon>
        <taxon>ecological metagenomes</taxon>
    </lineage>
</organism>
<accession>A0A0F8X4Q9</accession>
<sequence>IEHGDPKGKFYRYLVQEILYESDDIFDSGRVVNRLPPKLRI</sequence>
<protein>
    <submittedName>
        <fullName evidence="1">Uncharacterized protein</fullName>
    </submittedName>
</protein>
<reference evidence="1" key="1">
    <citation type="journal article" date="2015" name="Nature">
        <title>Complex archaea that bridge the gap between prokaryotes and eukaryotes.</title>
        <authorList>
            <person name="Spang A."/>
            <person name="Saw J.H."/>
            <person name="Jorgensen S.L."/>
            <person name="Zaremba-Niedzwiedzka K."/>
            <person name="Martijn J."/>
            <person name="Lind A.E."/>
            <person name="van Eijk R."/>
            <person name="Schleper C."/>
            <person name="Guy L."/>
            <person name="Ettema T.J."/>
        </authorList>
    </citation>
    <scope>NUCLEOTIDE SEQUENCE</scope>
</reference>
<name>A0A0F8X4Q9_9ZZZZ</name>
<comment type="caution">
    <text evidence="1">The sequence shown here is derived from an EMBL/GenBank/DDBJ whole genome shotgun (WGS) entry which is preliminary data.</text>
</comment>